<evidence type="ECO:0000259" key="4">
    <source>
        <dbReference type="Pfam" id="PF05726"/>
    </source>
</evidence>
<evidence type="ECO:0000313" key="5">
    <source>
        <dbReference type="EMBL" id="MBS7525055.1"/>
    </source>
</evidence>
<dbReference type="Gene3D" id="2.60.120.10">
    <property type="entry name" value="Jelly Rolls"/>
    <property type="match status" value="2"/>
</dbReference>
<evidence type="ECO:0000313" key="6">
    <source>
        <dbReference type="Proteomes" id="UP000746471"/>
    </source>
</evidence>
<dbReference type="CDD" id="cd02909">
    <property type="entry name" value="cupin_pirin_N"/>
    <property type="match status" value="1"/>
</dbReference>
<feature type="domain" description="Pirin N-terminal" evidence="3">
    <location>
        <begin position="57"/>
        <end position="139"/>
    </location>
</feature>
<organism evidence="5 6">
    <name type="scientific">Fusibacter paucivorans</name>
    <dbReference type="NCBI Taxonomy" id="76009"/>
    <lineage>
        <taxon>Bacteria</taxon>
        <taxon>Bacillati</taxon>
        <taxon>Bacillota</taxon>
        <taxon>Clostridia</taxon>
        <taxon>Eubacteriales</taxon>
        <taxon>Eubacteriales Family XII. Incertae Sedis</taxon>
        <taxon>Fusibacter</taxon>
    </lineage>
</organism>
<proteinExistence type="inferred from homology"/>
<comment type="similarity">
    <text evidence="1 2">Belongs to the pirin family.</text>
</comment>
<dbReference type="PANTHER" id="PTHR13903:SF8">
    <property type="entry name" value="PIRIN"/>
    <property type="match status" value="1"/>
</dbReference>
<keyword evidence="6" id="KW-1185">Reference proteome</keyword>
<dbReference type="InterPro" id="IPR011051">
    <property type="entry name" value="RmlC_Cupin_sf"/>
</dbReference>
<dbReference type="InterPro" id="IPR012093">
    <property type="entry name" value="Pirin"/>
</dbReference>
<dbReference type="PANTHER" id="PTHR13903">
    <property type="entry name" value="PIRIN-RELATED"/>
    <property type="match status" value="1"/>
</dbReference>
<gene>
    <name evidence="5" type="ORF">KHM83_00040</name>
</gene>
<evidence type="ECO:0000256" key="2">
    <source>
        <dbReference type="RuleBase" id="RU003457"/>
    </source>
</evidence>
<protein>
    <submittedName>
        <fullName evidence="5">Pirin family protein</fullName>
    </submittedName>
</protein>
<dbReference type="InterPro" id="IPR003829">
    <property type="entry name" value="Pirin_N_dom"/>
</dbReference>
<reference evidence="5 6" key="1">
    <citation type="submission" date="2021-05" db="EMBL/GenBank/DDBJ databases">
        <title>Fusibacter ferrireducens sp. nov., an anaerobic, sulfur- and Fe-reducing bacterium isolated from the mangrove sediment.</title>
        <authorList>
            <person name="Qiu D."/>
        </authorList>
    </citation>
    <scope>NUCLEOTIDE SEQUENCE [LARGE SCALE GENOMIC DNA]</scope>
    <source>
        <strain evidence="5 6">DSM 12116</strain>
    </source>
</reference>
<dbReference type="InterPro" id="IPR008778">
    <property type="entry name" value="Pirin_C_dom"/>
</dbReference>
<sequence>MATKIKKQFSLSFHWEAQDPFLFLAHHRDFYPAGNAEMGPVANLGDRNLGNDFDLNNDFKMYHGHTVPGFPAHPHRGFETVTIVLEGYVDHFDSSGASGRYGDGDVQWMTAGRGMQHCEMFPCLHETAPNPLELFQIWLNLPKARKFVEPYYKMLWSETVPFKPIRQNSREVGKVKVIAGEIFESQTICPAPDSVASDRDAEVVIALIDIEPNEMLTLTAAPEGVERTLYFYQGEQLSVDGEMINAKTGMMLTADALTLKNGMQTAKCLLLQGRPIGEPVAAYGPFVMNTRAEITEAYEDYQKTRFGGWPWEKADPVHPRHEGRVAKYADGTVASPKA</sequence>
<dbReference type="SUPFAM" id="SSF51182">
    <property type="entry name" value="RmlC-like cupins"/>
    <property type="match status" value="1"/>
</dbReference>
<comment type="caution">
    <text evidence="5">The sequence shown here is derived from an EMBL/GenBank/DDBJ whole genome shotgun (WGS) entry which is preliminary data.</text>
</comment>
<dbReference type="RefSeq" id="WP_213234845.1">
    <property type="nucleotide sequence ID" value="NZ_JAHBCL010000001.1"/>
</dbReference>
<name>A0ABS5PJ21_9FIRM</name>
<evidence type="ECO:0000256" key="1">
    <source>
        <dbReference type="ARBA" id="ARBA00008416"/>
    </source>
</evidence>
<feature type="domain" description="Pirin C-terminal" evidence="4">
    <location>
        <begin position="208"/>
        <end position="307"/>
    </location>
</feature>
<dbReference type="EMBL" id="JAHBCL010000001">
    <property type="protein sequence ID" value="MBS7525055.1"/>
    <property type="molecule type" value="Genomic_DNA"/>
</dbReference>
<dbReference type="Pfam" id="PF05726">
    <property type="entry name" value="Pirin_C"/>
    <property type="match status" value="1"/>
</dbReference>
<evidence type="ECO:0000259" key="3">
    <source>
        <dbReference type="Pfam" id="PF02678"/>
    </source>
</evidence>
<dbReference type="InterPro" id="IPR014710">
    <property type="entry name" value="RmlC-like_jellyroll"/>
</dbReference>
<dbReference type="Proteomes" id="UP000746471">
    <property type="component" value="Unassembled WGS sequence"/>
</dbReference>
<accession>A0ABS5PJ21</accession>
<dbReference type="Pfam" id="PF02678">
    <property type="entry name" value="Pirin"/>
    <property type="match status" value="1"/>
</dbReference>